<evidence type="ECO:0000256" key="7">
    <source>
        <dbReference type="SAM" id="MobiDB-lite"/>
    </source>
</evidence>
<feature type="compositionally biased region" description="Basic and acidic residues" evidence="7">
    <location>
        <begin position="242"/>
        <end position="252"/>
    </location>
</feature>
<dbReference type="PANTHER" id="PTHR31677:SF228">
    <property type="entry name" value="ETHYLENE-RESPONSIVE TRANSCRIPTION FACTOR 10-RELATED"/>
    <property type="match status" value="1"/>
</dbReference>
<dbReference type="CDD" id="cd00018">
    <property type="entry name" value="AP2"/>
    <property type="match status" value="1"/>
</dbReference>
<dbReference type="PANTHER" id="PTHR31677">
    <property type="entry name" value="AP2 DOMAIN CLASS TRANSCRIPTION FACTOR"/>
    <property type="match status" value="1"/>
</dbReference>
<keyword evidence="10" id="KW-1185">Reference proteome</keyword>
<gene>
    <name evidence="9" type="ORF">G2W53_042530</name>
</gene>
<keyword evidence="4" id="KW-0238">DNA-binding</keyword>
<comment type="caution">
    <text evidence="9">The sequence shown here is derived from an EMBL/GenBank/DDBJ whole genome shotgun (WGS) entry which is preliminary data.</text>
</comment>
<feature type="compositionally biased region" description="Polar residues" evidence="7">
    <location>
        <begin position="116"/>
        <end position="126"/>
    </location>
</feature>
<dbReference type="InterPro" id="IPR036955">
    <property type="entry name" value="AP2/ERF_dom_sf"/>
</dbReference>
<protein>
    <submittedName>
        <fullName evidence="9">Ethylene-responsive transcription factor 4</fullName>
    </submittedName>
</protein>
<feature type="compositionally biased region" description="Low complexity" evidence="7">
    <location>
        <begin position="139"/>
        <end position="151"/>
    </location>
</feature>
<dbReference type="SUPFAM" id="SSF54171">
    <property type="entry name" value="DNA-binding domain"/>
    <property type="match status" value="1"/>
</dbReference>
<organism evidence="9 10">
    <name type="scientific">Senna tora</name>
    <dbReference type="NCBI Taxonomy" id="362788"/>
    <lineage>
        <taxon>Eukaryota</taxon>
        <taxon>Viridiplantae</taxon>
        <taxon>Streptophyta</taxon>
        <taxon>Embryophyta</taxon>
        <taxon>Tracheophyta</taxon>
        <taxon>Spermatophyta</taxon>
        <taxon>Magnoliopsida</taxon>
        <taxon>eudicotyledons</taxon>
        <taxon>Gunneridae</taxon>
        <taxon>Pentapetalae</taxon>
        <taxon>rosids</taxon>
        <taxon>fabids</taxon>
        <taxon>Fabales</taxon>
        <taxon>Fabaceae</taxon>
        <taxon>Caesalpinioideae</taxon>
        <taxon>Cassia clade</taxon>
        <taxon>Senna</taxon>
    </lineage>
</organism>
<reference evidence="9" key="1">
    <citation type="submission" date="2020-09" db="EMBL/GenBank/DDBJ databases">
        <title>Genome-Enabled Discovery of Anthraquinone Biosynthesis in Senna tora.</title>
        <authorList>
            <person name="Kang S.-H."/>
            <person name="Pandey R.P."/>
            <person name="Lee C.-M."/>
            <person name="Sim J.-S."/>
            <person name="Jeong J.-T."/>
            <person name="Choi B.-S."/>
            <person name="Jung M."/>
            <person name="Ginzburg D."/>
            <person name="Zhao K."/>
            <person name="Won S.Y."/>
            <person name="Oh T.-J."/>
            <person name="Yu Y."/>
            <person name="Kim N.-H."/>
            <person name="Lee O.R."/>
            <person name="Lee T.-H."/>
            <person name="Bashyal P."/>
            <person name="Kim T.-S."/>
            <person name="Lee W.-H."/>
            <person name="Kawkins C."/>
            <person name="Kim C.-K."/>
            <person name="Kim J.S."/>
            <person name="Ahn B.O."/>
            <person name="Rhee S.Y."/>
            <person name="Sohng J.K."/>
        </authorList>
    </citation>
    <scope>NUCLEOTIDE SEQUENCE</scope>
    <source>
        <tissue evidence="9">Leaf</tissue>
    </source>
</reference>
<keyword evidence="3" id="KW-0805">Transcription regulation</keyword>
<dbReference type="Pfam" id="PF00847">
    <property type="entry name" value="AP2"/>
    <property type="match status" value="1"/>
</dbReference>
<feature type="compositionally biased region" description="Low complexity" evidence="7">
    <location>
        <begin position="106"/>
        <end position="115"/>
    </location>
</feature>
<feature type="region of interest" description="Disordered" evidence="7">
    <location>
        <begin position="106"/>
        <end position="151"/>
    </location>
</feature>
<dbReference type="Gene3D" id="3.30.730.10">
    <property type="entry name" value="AP2/ERF domain"/>
    <property type="match status" value="1"/>
</dbReference>
<dbReference type="Proteomes" id="UP000634136">
    <property type="component" value="Unassembled WGS sequence"/>
</dbReference>
<dbReference type="InterPro" id="IPR001471">
    <property type="entry name" value="AP2/ERF_dom"/>
</dbReference>
<sequence length="263" mass="28592">MNGVEVDYVHFMSVPTSFSLSPTLEFAMGTEKPAAVKSNAHAALKEVHFRGVRKRPWGRYAAEIRDPGKKSRVWLGTFDTAEEAARAYDAAAREFRGAKAKTNFPLSSHNLNLSHTSPAQSSTVESSSRDREPPHMVESSSPPLDLNLSPLTTGGSVTSSVRFPFQQQFPATAAAVFPAALPGVNQVFYLDAVLRASMAAAGQYPFQGIVFDQRRSAARESPTGGVQSDSDSSTVIDLNPLQEEKCPRKELDLDLNQPPLEEI</sequence>
<keyword evidence="5" id="KW-0804">Transcription</keyword>
<feature type="domain" description="AP2/ERF" evidence="8">
    <location>
        <begin position="48"/>
        <end position="105"/>
    </location>
</feature>
<feature type="region of interest" description="Disordered" evidence="7">
    <location>
        <begin position="217"/>
        <end position="263"/>
    </location>
</feature>
<evidence type="ECO:0000256" key="5">
    <source>
        <dbReference type="ARBA" id="ARBA00023163"/>
    </source>
</evidence>
<dbReference type="PROSITE" id="PS51032">
    <property type="entry name" value="AP2_ERF"/>
    <property type="match status" value="1"/>
</dbReference>
<keyword evidence="6" id="KW-0539">Nucleus</keyword>
<comment type="subcellular location">
    <subcellularLocation>
        <location evidence="1">Nucleus</location>
    </subcellularLocation>
</comment>
<dbReference type="SMART" id="SM00380">
    <property type="entry name" value="AP2"/>
    <property type="match status" value="1"/>
</dbReference>
<evidence type="ECO:0000256" key="2">
    <source>
        <dbReference type="ARBA" id="ARBA00022745"/>
    </source>
</evidence>
<dbReference type="InterPro" id="IPR016177">
    <property type="entry name" value="DNA-bd_dom_sf"/>
</dbReference>
<evidence type="ECO:0000256" key="6">
    <source>
        <dbReference type="ARBA" id="ARBA00023242"/>
    </source>
</evidence>
<dbReference type="GO" id="GO:0003677">
    <property type="term" value="F:DNA binding"/>
    <property type="evidence" value="ECO:0007669"/>
    <property type="project" value="UniProtKB-KW"/>
</dbReference>
<evidence type="ECO:0000259" key="8">
    <source>
        <dbReference type="PROSITE" id="PS51032"/>
    </source>
</evidence>
<dbReference type="GO" id="GO:0003700">
    <property type="term" value="F:DNA-binding transcription factor activity"/>
    <property type="evidence" value="ECO:0007669"/>
    <property type="project" value="InterPro"/>
</dbReference>
<evidence type="ECO:0000256" key="1">
    <source>
        <dbReference type="ARBA" id="ARBA00004123"/>
    </source>
</evidence>
<feature type="compositionally biased region" description="Polar residues" evidence="7">
    <location>
        <begin position="224"/>
        <end position="236"/>
    </location>
</feature>
<evidence type="ECO:0000313" key="9">
    <source>
        <dbReference type="EMBL" id="KAF7803419.1"/>
    </source>
</evidence>
<dbReference type="AlphaFoldDB" id="A0A834W402"/>
<dbReference type="GO" id="GO:0009873">
    <property type="term" value="P:ethylene-activated signaling pathway"/>
    <property type="evidence" value="ECO:0007669"/>
    <property type="project" value="UniProtKB-KW"/>
</dbReference>
<evidence type="ECO:0000256" key="3">
    <source>
        <dbReference type="ARBA" id="ARBA00023015"/>
    </source>
</evidence>
<evidence type="ECO:0000313" key="10">
    <source>
        <dbReference type="Proteomes" id="UP000634136"/>
    </source>
</evidence>
<evidence type="ECO:0000256" key="4">
    <source>
        <dbReference type="ARBA" id="ARBA00023125"/>
    </source>
</evidence>
<name>A0A834W402_9FABA</name>
<dbReference type="PRINTS" id="PR00367">
    <property type="entry name" value="ETHRSPELEMNT"/>
</dbReference>
<proteinExistence type="predicted"/>
<dbReference type="FunFam" id="3.30.730.10:FF:000001">
    <property type="entry name" value="Ethylene-responsive transcription factor 2"/>
    <property type="match status" value="1"/>
</dbReference>
<accession>A0A834W402</accession>
<dbReference type="GO" id="GO:0005634">
    <property type="term" value="C:nucleus"/>
    <property type="evidence" value="ECO:0007669"/>
    <property type="project" value="UniProtKB-SubCell"/>
</dbReference>
<dbReference type="OrthoDB" id="1931494at2759"/>
<dbReference type="EMBL" id="JAAIUW010000013">
    <property type="protein sequence ID" value="KAF7803419.1"/>
    <property type="molecule type" value="Genomic_DNA"/>
</dbReference>
<keyword evidence="2" id="KW-0936">Ethylene signaling pathway</keyword>